<reference evidence="8 9" key="1">
    <citation type="submission" date="2020-10" db="EMBL/GenBank/DDBJ databases">
        <title>Ca. Dormibacterota MAGs.</title>
        <authorList>
            <person name="Montgomery K."/>
        </authorList>
    </citation>
    <scope>NUCLEOTIDE SEQUENCE [LARGE SCALE GENOMIC DNA]</scope>
    <source>
        <strain evidence="8">SC8811_S16_3</strain>
    </source>
</reference>
<dbReference type="NCBIfam" id="TIGR01951">
    <property type="entry name" value="nusB"/>
    <property type="match status" value="1"/>
</dbReference>
<evidence type="ECO:0000256" key="4">
    <source>
        <dbReference type="ARBA" id="ARBA00023015"/>
    </source>
</evidence>
<sequence>MAGSRHRARELALKALFQLESSPEGPLAAVEYVAGEQGSEPAEREFAWRLVAGVLEHGEEIDSLIRAASTNWSPEQMGRVDRTVLRIAVFEIRFGGEVPLRAALNESIDLAKTFAGEESGRFVNGVLGRIVAGAAREVPS</sequence>
<dbReference type="RefSeq" id="WP_338179772.1">
    <property type="nucleotide sequence ID" value="NZ_JAEKNQ010000038.1"/>
</dbReference>
<evidence type="ECO:0000256" key="1">
    <source>
        <dbReference type="ARBA" id="ARBA00005952"/>
    </source>
</evidence>
<dbReference type="InterPro" id="IPR006027">
    <property type="entry name" value="NusB_RsmB_TIM44"/>
</dbReference>
<evidence type="ECO:0000256" key="3">
    <source>
        <dbReference type="ARBA" id="ARBA00022884"/>
    </source>
</evidence>
<evidence type="ECO:0000256" key="2">
    <source>
        <dbReference type="ARBA" id="ARBA00022814"/>
    </source>
</evidence>
<dbReference type="Gene3D" id="1.10.940.10">
    <property type="entry name" value="NusB-like"/>
    <property type="match status" value="1"/>
</dbReference>
<dbReference type="AlphaFoldDB" id="A0A934KDM5"/>
<comment type="caution">
    <text evidence="8">The sequence shown here is derived from an EMBL/GenBank/DDBJ whole genome shotgun (WGS) entry which is preliminary data.</text>
</comment>
<keyword evidence="3 6" id="KW-0694">RNA-binding</keyword>
<comment type="similarity">
    <text evidence="1 6">Belongs to the NusB family.</text>
</comment>
<evidence type="ECO:0000256" key="5">
    <source>
        <dbReference type="ARBA" id="ARBA00023163"/>
    </source>
</evidence>
<dbReference type="EMBL" id="JAEKNQ010000038">
    <property type="protein sequence ID" value="MBJ7603554.1"/>
    <property type="molecule type" value="Genomic_DNA"/>
</dbReference>
<evidence type="ECO:0000313" key="9">
    <source>
        <dbReference type="Proteomes" id="UP000620075"/>
    </source>
</evidence>
<dbReference type="Proteomes" id="UP000620075">
    <property type="component" value="Unassembled WGS sequence"/>
</dbReference>
<dbReference type="InterPro" id="IPR011605">
    <property type="entry name" value="NusB_fam"/>
</dbReference>
<name>A0A934KDM5_9BACT</name>
<proteinExistence type="inferred from homology"/>
<keyword evidence="2 6" id="KW-0889">Transcription antitermination</keyword>
<dbReference type="Pfam" id="PF01029">
    <property type="entry name" value="NusB"/>
    <property type="match status" value="1"/>
</dbReference>
<dbReference type="GO" id="GO:0003723">
    <property type="term" value="F:RNA binding"/>
    <property type="evidence" value="ECO:0007669"/>
    <property type="project" value="UniProtKB-UniRule"/>
</dbReference>
<keyword evidence="5 6" id="KW-0804">Transcription</keyword>
<dbReference type="GO" id="GO:0006353">
    <property type="term" value="P:DNA-templated transcription termination"/>
    <property type="evidence" value="ECO:0007669"/>
    <property type="project" value="UniProtKB-UniRule"/>
</dbReference>
<comment type="function">
    <text evidence="6">Involved in transcription antitermination. Required for transcription of ribosomal RNA (rRNA) genes. Binds specifically to the boxA antiterminator sequence of the ribosomal RNA (rrn) operons.</text>
</comment>
<dbReference type="InterPro" id="IPR035926">
    <property type="entry name" value="NusB-like_sf"/>
</dbReference>
<dbReference type="CDD" id="cd00619">
    <property type="entry name" value="Terminator_NusB"/>
    <property type="match status" value="1"/>
</dbReference>
<dbReference type="PANTHER" id="PTHR11078">
    <property type="entry name" value="N UTILIZATION SUBSTANCE PROTEIN B-RELATED"/>
    <property type="match status" value="1"/>
</dbReference>
<dbReference type="SUPFAM" id="SSF48013">
    <property type="entry name" value="NusB-like"/>
    <property type="match status" value="1"/>
</dbReference>
<dbReference type="PANTHER" id="PTHR11078:SF3">
    <property type="entry name" value="ANTITERMINATION NUSB DOMAIN-CONTAINING PROTEIN"/>
    <property type="match status" value="1"/>
</dbReference>
<accession>A0A934KDM5</accession>
<protein>
    <recommendedName>
        <fullName evidence="6">Transcription antitermination protein NusB</fullName>
    </recommendedName>
    <alternativeName>
        <fullName evidence="6">Antitermination factor NusB</fullName>
    </alternativeName>
</protein>
<dbReference type="GO" id="GO:0031564">
    <property type="term" value="P:transcription antitermination"/>
    <property type="evidence" value="ECO:0007669"/>
    <property type="project" value="UniProtKB-KW"/>
</dbReference>
<dbReference type="GO" id="GO:0005829">
    <property type="term" value="C:cytosol"/>
    <property type="evidence" value="ECO:0007669"/>
    <property type="project" value="TreeGrafter"/>
</dbReference>
<evidence type="ECO:0000259" key="7">
    <source>
        <dbReference type="Pfam" id="PF01029"/>
    </source>
</evidence>
<evidence type="ECO:0000256" key="6">
    <source>
        <dbReference type="HAMAP-Rule" id="MF_00073"/>
    </source>
</evidence>
<keyword evidence="4 6" id="KW-0805">Transcription regulation</keyword>
<feature type="domain" description="NusB/RsmB/TIM44" evidence="7">
    <location>
        <begin position="6"/>
        <end position="131"/>
    </location>
</feature>
<organism evidence="8 9">
    <name type="scientific">Candidatus Dormiibacter inghamiae</name>
    <dbReference type="NCBI Taxonomy" id="3127013"/>
    <lineage>
        <taxon>Bacteria</taxon>
        <taxon>Bacillati</taxon>
        <taxon>Candidatus Dormiibacterota</taxon>
        <taxon>Candidatus Dormibacteria</taxon>
        <taxon>Candidatus Dormibacterales</taxon>
        <taxon>Candidatus Dormibacteraceae</taxon>
        <taxon>Candidatus Dormiibacter</taxon>
    </lineage>
</organism>
<evidence type="ECO:0000313" key="8">
    <source>
        <dbReference type="EMBL" id="MBJ7603554.1"/>
    </source>
</evidence>
<gene>
    <name evidence="6 8" type="primary">nusB</name>
    <name evidence="8" type="ORF">JF888_10255</name>
</gene>
<dbReference type="HAMAP" id="MF_00073">
    <property type="entry name" value="NusB"/>
    <property type="match status" value="1"/>
</dbReference>